<sequence>MRSKFKWIYTLLIVLTVQFSFAQEKTITGVVTDASGPLPGVNVLVKGTQRGTSTGFDGKYSIKAKEGETLIFSFIGMKEIVKTVGVSNVINTVLQDDSKVLTEVVVTALGVKKSSKTLGYAAQNVKSEEISKSGKSNLLDAINGKVSGVQITNSGGQAGSGTNVIIRGYSSITANNQPLYVVDGIPIDNTTANTNESDPLGGTPATNRASDISPDDVESVSILKGGAATALYGIRAANGAIIITTKKGKSGNNLSIDLSTNISVEQANKYPSYSDKFTTGNNGIFNYSTTNQWGPLSDNAGVYPAGSRDLDGDGVIENITDKPIQIYKDNYKRFFKNGLTHKYNIAVSGGSEKNTFFTSISSTKQNGIIPNQDFIKNSFLFSGTQKFSEKFDMDAKANYINTTGTYFNNIQLSQNLGYFNNNYDVVSFPYENQFGEKTYWHPNLSNPMWTVYKTGEKRNLNRIIGNLGFNYKISPKLTLTYKVGIDSYNESRRNVNPIGTAEFIDTDYAGDMREVRITSSDINSDLFLRYNADLTNDIKISAMIGNNFFHKEYDYLLNKGVSFIVPGLHDITNTKEKFINHISNKRELAGVFGELTTSYKNLLHLTVTGRNDWASTLPKKNNNFFYPSLSGSFIFSELMDNKSFYGKLRASYAKIANIPDPAQLQTYYVKQDANFFNNPAYTLSNTKLNENLKPENITQWEVGTELGFLNNKIGLEFNYYEKKSIDQIVLTPVSYTTGTYDQMKNIGEIQNKGIEATLRFNDLFNSKDLKWNTEFNFTKNRGKVIKIGENISQVSLGYAYWGTSEIIAKEGEALGAIYGYTYEHIDPNNPNSPLLVDANGTPTRSASKKILGNINPDFILGWNTSVSYKGLKAGFLLERKQGGQIVNDYANQMVYTGHSSITDRRYYTNPASPIKDTQFFNGVDANGVPVNKEAQLTKTFYTTIYGQVDQNFVEDASWWRLRNVYIGYALSKNITKKLSLSDLEFTFSARNLWLKTDYTGVDPEVNSWGTGSGGNGIIGIDSNSLPNTKSFDFGVKLKI</sequence>
<protein>
    <submittedName>
        <fullName evidence="16">SusC/RagA family TonB-linked outer membrane protein</fullName>
    </submittedName>
</protein>
<keyword evidence="2 10" id="KW-0813">Transport</keyword>
<comment type="subcellular location">
    <subcellularLocation>
        <location evidence="1 10">Cell outer membrane</location>
        <topology evidence="1 10">Multi-pass membrane protein</topology>
    </subcellularLocation>
</comment>
<evidence type="ECO:0000256" key="2">
    <source>
        <dbReference type="ARBA" id="ARBA00022448"/>
    </source>
</evidence>
<dbReference type="AlphaFoldDB" id="A0AA94JPW1"/>
<dbReference type="Gene3D" id="2.60.40.1120">
    <property type="entry name" value="Carboxypeptidase-like, regulatory domain"/>
    <property type="match status" value="1"/>
</dbReference>
<dbReference type="Pfam" id="PF07715">
    <property type="entry name" value="Plug"/>
    <property type="match status" value="1"/>
</dbReference>
<dbReference type="InterPro" id="IPR008969">
    <property type="entry name" value="CarboxyPept-like_regulatory"/>
</dbReference>
<reference evidence="16" key="1">
    <citation type="submission" date="2018-12" db="EMBL/GenBank/DDBJ databases">
        <title>Draft genome sequence of Flaovobacterium columnare BGFS27 isolated from channel catfish in Alabama.</title>
        <authorList>
            <person name="Cai W."/>
            <person name="Arias C."/>
        </authorList>
    </citation>
    <scope>NUCLEOTIDE SEQUENCE [LARGE SCALE GENOMIC DNA]</scope>
    <source>
        <strain evidence="16">BGFS27</strain>
    </source>
</reference>
<dbReference type="InterPro" id="IPR023996">
    <property type="entry name" value="TonB-dep_OMP_SusC/RagA"/>
</dbReference>
<dbReference type="InterPro" id="IPR037066">
    <property type="entry name" value="Plug_dom_sf"/>
</dbReference>
<dbReference type="InterPro" id="IPR012910">
    <property type="entry name" value="Plug_dom"/>
</dbReference>
<dbReference type="InterPro" id="IPR023997">
    <property type="entry name" value="TonB-dep_OMP_SusC/RagA_CS"/>
</dbReference>
<evidence type="ECO:0000256" key="3">
    <source>
        <dbReference type="ARBA" id="ARBA00022452"/>
    </source>
</evidence>
<dbReference type="NCBIfam" id="TIGR04056">
    <property type="entry name" value="OMP_RagA_SusC"/>
    <property type="match status" value="1"/>
</dbReference>
<keyword evidence="5 13" id="KW-0732">Signal</keyword>
<dbReference type="PANTHER" id="PTHR30069">
    <property type="entry name" value="TONB-DEPENDENT OUTER MEMBRANE RECEPTOR"/>
    <property type="match status" value="1"/>
</dbReference>
<keyword evidence="3 10" id="KW-1134">Transmembrane beta strand</keyword>
<feature type="chain" id="PRO_5043279487" evidence="13">
    <location>
        <begin position="23"/>
        <end position="1039"/>
    </location>
</feature>
<name>A0AA94JPW1_9FLAO</name>
<dbReference type="Gene3D" id="2.40.170.20">
    <property type="entry name" value="TonB-dependent receptor, beta-barrel domain"/>
    <property type="match status" value="1"/>
</dbReference>
<evidence type="ECO:0000256" key="9">
    <source>
        <dbReference type="ARBA" id="ARBA00023237"/>
    </source>
</evidence>
<dbReference type="InterPro" id="IPR039426">
    <property type="entry name" value="TonB-dep_rcpt-like"/>
</dbReference>
<gene>
    <name evidence="16" type="ORF">EJB19_09330</name>
</gene>
<evidence type="ECO:0000256" key="5">
    <source>
        <dbReference type="ARBA" id="ARBA00022729"/>
    </source>
</evidence>
<organism evidence="16">
    <name type="scientific">Flavobacterium columnare</name>
    <dbReference type="NCBI Taxonomy" id="996"/>
    <lineage>
        <taxon>Bacteria</taxon>
        <taxon>Pseudomonadati</taxon>
        <taxon>Bacteroidota</taxon>
        <taxon>Flavobacteriia</taxon>
        <taxon>Flavobacteriales</taxon>
        <taxon>Flavobacteriaceae</taxon>
        <taxon>Flavobacterium</taxon>
    </lineage>
</organism>
<dbReference type="PROSITE" id="PS52016">
    <property type="entry name" value="TONB_DEPENDENT_REC_3"/>
    <property type="match status" value="1"/>
</dbReference>
<dbReference type="GO" id="GO:0015344">
    <property type="term" value="F:siderophore uptake transmembrane transporter activity"/>
    <property type="evidence" value="ECO:0007669"/>
    <property type="project" value="TreeGrafter"/>
</dbReference>
<feature type="region of interest" description="Disordered" evidence="12">
    <location>
        <begin position="192"/>
        <end position="213"/>
    </location>
</feature>
<dbReference type="Pfam" id="PF13715">
    <property type="entry name" value="CarbopepD_reg_2"/>
    <property type="match status" value="1"/>
</dbReference>
<evidence type="ECO:0000256" key="8">
    <source>
        <dbReference type="ARBA" id="ARBA00023170"/>
    </source>
</evidence>
<evidence type="ECO:0000256" key="11">
    <source>
        <dbReference type="RuleBase" id="RU003357"/>
    </source>
</evidence>
<comment type="similarity">
    <text evidence="10 11">Belongs to the TonB-dependent receptor family.</text>
</comment>
<accession>A0AA94JPW1</accession>
<keyword evidence="6 11" id="KW-0798">TonB box</keyword>
<dbReference type="SUPFAM" id="SSF56935">
    <property type="entry name" value="Porins"/>
    <property type="match status" value="1"/>
</dbReference>
<dbReference type="GO" id="GO:0009279">
    <property type="term" value="C:cell outer membrane"/>
    <property type="evidence" value="ECO:0007669"/>
    <property type="project" value="UniProtKB-SubCell"/>
</dbReference>
<evidence type="ECO:0000259" key="14">
    <source>
        <dbReference type="Pfam" id="PF00593"/>
    </source>
</evidence>
<dbReference type="PANTHER" id="PTHR30069:SF29">
    <property type="entry name" value="HEMOGLOBIN AND HEMOGLOBIN-HAPTOGLOBIN-BINDING PROTEIN 1-RELATED"/>
    <property type="match status" value="1"/>
</dbReference>
<dbReference type="Gene3D" id="2.170.130.10">
    <property type="entry name" value="TonB-dependent receptor, plug domain"/>
    <property type="match status" value="1"/>
</dbReference>
<evidence type="ECO:0000313" key="16">
    <source>
        <dbReference type="EMBL" id="RVU88358.1"/>
    </source>
</evidence>
<evidence type="ECO:0000256" key="12">
    <source>
        <dbReference type="SAM" id="MobiDB-lite"/>
    </source>
</evidence>
<evidence type="ECO:0000256" key="10">
    <source>
        <dbReference type="PROSITE-ProRule" id="PRU01360"/>
    </source>
</evidence>
<evidence type="ECO:0000256" key="13">
    <source>
        <dbReference type="SAM" id="SignalP"/>
    </source>
</evidence>
<feature type="signal peptide" evidence="13">
    <location>
        <begin position="1"/>
        <end position="22"/>
    </location>
</feature>
<dbReference type="GO" id="GO:0044718">
    <property type="term" value="P:siderophore transmembrane transport"/>
    <property type="evidence" value="ECO:0007669"/>
    <property type="project" value="TreeGrafter"/>
</dbReference>
<dbReference type="Pfam" id="PF00593">
    <property type="entry name" value="TonB_dep_Rec_b-barrel"/>
    <property type="match status" value="1"/>
</dbReference>
<feature type="domain" description="TonB-dependent receptor plug" evidence="15">
    <location>
        <begin position="119"/>
        <end position="240"/>
    </location>
</feature>
<keyword evidence="7 10" id="KW-0472">Membrane</keyword>
<dbReference type="EMBL" id="RWGX01000004">
    <property type="protein sequence ID" value="RVU88358.1"/>
    <property type="molecule type" value="Genomic_DNA"/>
</dbReference>
<dbReference type="RefSeq" id="WP_063743739.1">
    <property type="nucleotide sequence ID" value="NZ_RWGX02000012.1"/>
</dbReference>
<dbReference type="SUPFAM" id="SSF49464">
    <property type="entry name" value="Carboxypeptidase regulatory domain-like"/>
    <property type="match status" value="1"/>
</dbReference>
<keyword evidence="9 10" id="KW-0998">Cell outer membrane</keyword>
<feature type="domain" description="TonB-dependent receptor-like beta-barrel" evidence="14">
    <location>
        <begin position="413"/>
        <end position="992"/>
    </location>
</feature>
<evidence type="ECO:0000256" key="6">
    <source>
        <dbReference type="ARBA" id="ARBA00023077"/>
    </source>
</evidence>
<proteinExistence type="inferred from homology"/>
<dbReference type="InterPro" id="IPR000531">
    <property type="entry name" value="Beta-barrel_TonB"/>
</dbReference>
<dbReference type="NCBIfam" id="TIGR04057">
    <property type="entry name" value="SusC_RagA_signa"/>
    <property type="match status" value="1"/>
</dbReference>
<keyword evidence="4 10" id="KW-0812">Transmembrane</keyword>
<dbReference type="InterPro" id="IPR036942">
    <property type="entry name" value="Beta-barrel_TonB_sf"/>
</dbReference>
<keyword evidence="8" id="KW-0675">Receptor</keyword>
<evidence type="ECO:0000256" key="7">
    <source>
        <dbReference type="ARBA" id="ARBA00023136"/>
    </source>
</evidence>
<evidence type="ECO:0000259" key="15">
    <source>
        <dbReference type="Pfam" id="PF07715"/>
    </source>
</evidence>
<evidence type="ECO:0000256" key="1">
    <source>
        <dbReference type="ARBA" id="ARBA00004571"/>
    </source>
</evidence>
<evidence type="ECO:0000256" key="4">
    <source>
        <dbReference type="ARBA" id="ARBA00022692"/>
    </source>
</evidence>
<comment type="caution">
    <text evidence="16">The sequence shown here is derived from an EMBL/GenBank/DDBJ whole genome shotgun (WGS) entry which is preliminary data.</text>
</comment>